<dbReference type="PANTHER" id="PTHR21666">
    <property type="entry name" value="PEPTIDASE-RELATED"/>
    <property type="match status" value="1"/>
</dbReference>
<feature type="signal peptide" evidence="1">
    <location>
        <begin position="1"/>
        <end position="20"/>
    </location>
</feature>
<dbReference type="SUPFAM" id="SSF51261">
    <property type="entry name" value="Duplicated hybrid motif"/>
    <property type="match status" value="1"/>
</dbReference>
<name>H1Q2K7_9BACT</name>
<dbReference type="GO" id="GO:0004222">
    <property type="term" value="F:metalloendopeptidase activity"/>
    <property type="evidence" value="ECO:0007669"/>
    <property type="project" value="TreeGrafter"/>
</dbReference>
<dbReference type="HOGENOM" id="CLU_025250_0_0_10"/>
<dbReference type="PATRIC" id="fig|883158.3.peg.1156"/>
<dbReference type="AlphaFoldDB" id="H1Q2K7"/>
<dbReference type="InterPro" id="IPR016047">
    <property type="entry name" value="M23ase_b-sheet_dom"/>
</dbReference>
<comment type="caution">
    <text evidence="3">The sequence shown here is derived from an EMBL/GenBank/DDBJ whole genome shotgun (WGS) entry which is preliminary data.</text>
</comment>
<dbReference type="STRING" id="883158.HMPREF9140_01145"/>
<accession>H1Q2K7</accession>
<feature type="chain" id="PRO_5003552011" description="M23ase beta-sheet core domain-containing protein" evidence="1">
    <location>
        <begin position="21"/>
        <end position="547"/>
    </location>
</feature>
<evidence type="ECO:0000259" key="2">
    <source>
        <dbReference type="Pfam" id="PF01551"/>
    </source>
</evidence>
<sequence length="547" mass="61401">MQFILSLFLSALSFSSPVHIPVKLAGNFGEPRPNHFHGGIDVKTNHTVNLGVYSIADGYVSAAIVELHGDGLALIVAHPNGHSSYYLHLNRYAPQISASVQRWQYKHHKFTADIRFQPGELPVKRGQLIGLSGNTGASQGPHLHLEIRKTATSTMIDPLIFLNKTIDDHRPPIIHSFKTYPQPSKGIFERSAESRIFSFNRETFTAWGKVGFAVRADDYMDDVSNTFGVRFMKLYCDGKLVFASDANGIPPADNRMVNSWGDFQHYLNSKVWFLKSFREPGNRLPIIKTGTNQGIIDFNQRRNYRLRYVMSDIYGNQTEKEIIVRAEPTPIPSAPKLKGAMLISPKKDNNLVQLQDVRLEIPGSKLATETLLHPRSMTINGALSAAYSFSATRSPLLGYGKISLRVNAANLDTRKLYIAATGFPGIYGAAGWFCGGTYKQGWLTTRIRELGDIYYAYYDTRPPLITKLHLDPRNLLLKITDDASGMQAYEAYIDGRFVLFQQGKDKTIIACNLENTPITPRNTWRTLTVIATDNCNNRSMFKAKVRY</sequence>
<dbReference type="Proteomes" id="UP000016023">
    <property type="component" value="Unassembled WGS sequence"/>
</dbReference>
<dbReference type="CDD" id="cd12797">
    <property type="entry name" value="M23_peptidase"/>
    <property type="match status" value="1"/>
</dbReference>
<dbReference type="EMBL" id="AGWK01000032">
    <property type="protein sequence ID" value="EHO70646.1"/>
    <property type="molecule type" value="Genomic_DNA"/>
</dbReference>
<dbReference type="InterPro" id="IPR011055">
    <property type="entry name" value="Dup_hybrid_motif"/>
</dbReference>
<dbReference type="eggNOG" id="COG0739">
    <property type="taxonomic scope" value="Bacteria"/>
</dbReference>
<dbReference type="InterPro" id="IPR050570">
    <property type="entry name" value="Cell_wall_metabolism_enzyme"/>
</dbReference>
<protein>
    <recommendedName>
        <fullName evidence="2">M23ase beta-sheet core domain-containing protein</fullName>
    </recommendedName>
</protein>
<evidence type="ECO:0000313" key="4">
    <source>
        <dbReference type="Proteomes" id="UP000016023"/>
    </source>
</evidence>
<gene>
    <name evidence="3" type="ORF">HMPREF9140_01145</name>
</gene>
<proteinExistence type="predicted"/>
<feature type="domain" description="M23ase beta-sheet core" evidence="2">
    <location>
        <begin position="122"/>
        <end position="152"/>
    </location>
</feature>
<keyword evidence="1" id="KW-0732">Signal</keyword>
<dbReference type="Gene3D" id="2.70.70.10">
    <property type="entry name" value="Glucose Permease (Domain IIA)"/>
    <property type="match status" value="1"/>
</dbReference>
<evidence type="ECO:0000256" key="1">
    <source>
        <dbReference type="SAM" id="SignalP"/>
    </source>
</evidence>
<evidence type="ECO:0000313" key="3">
    <source>
        <dbReference type="EMBL" id="EHO70646.1"/>
    </source>
</evidence>
<dbReference type="RefSeq" id="WP_006952437.1">
    <property type="nucleotide sequence ID" value="NZ_JH594522.1"/>
</dbReference>
<dbReference type="PANTHER" id="PTHR21666:SF285">
    <property type="entry name" value="M23 FAMILY METALLOPEPTIDASE"/>
    <property type="match status" value="1"/>
</dbReference>
<organism evidence="3 4">
    <name type="scientific">Prevotella micans F0438</name>
    <dbReference type="NCBI Taxonomy" id="883158"/>
    <lineage>
        <taxon>Bacteria</taxon>
        <taxon>Pseudomonadati</taxon>
        <taxon>Bacteroidota</taxon>
        <taxon>Bacteroidia</taxon>
        <taxon>Bacteroidales</taxon>
        <taxon>Prevotellaceae</taxon>
        <taxon>Prevotella</taxon>
    </lineage>
</organism>
<reference evidence="3 4" key="1">
    <citation type="submission" date="2011-12" db="EMBL/GenBank/DDBJ databases">
        <title>The Genome Sequence of Prevotella micans F0438.</title>
        <authorList>
            <consortium name="The Broad Institute Genome Sequencing Platform"/>
            <person name="Earl A."/>
            <person name="Ward D."/>
            <person name="Feldgarden M."/>
            <person name="Gevers D."/>
            <person name="Izard J."/>
            <person name="Baranova O.V."/>
            <person name="Blanton J.M."/>
            <person name="Wade W.G."/>
            <person name="Dewhirst F.E."/>
            <person name="Young S.K."/>
            <person name="Zeng Q."/>
            <person name="Gargeya S."/>
            <person name="Fitzgerald M."/>
            <person name="Haas B."/>
            <person name="Abouelleil A."/>
            <person name="Alvarado L."/>
            <person name="Arachchi H.M."/>
            <person name="Berlin A."/>
            <person name="Chapman S.B."/>
            <person name="Gearin G."/>
            <person name="Goldberg J."/>
            <person name="Griggs A."/>
            <person name="Gujja S."/>
            <person name="Hansen M."/>
            <person name="Heiman D."/>
            <person name="Howarth C."/>
            <person name="Larimer J."/>
            <person name="Lui A."/>
            <person name="MacDonald P.J.P."/>
            <person name="McCowen C."/>
            <person name="Montmayeur A."/>
            <person name="Murphy C."/>
            <person name="Neiman D."/>
            <person name="Pearson M."/>
            <person name="Priest M."/>
            <person name="Roberts A."/>
            <person name="Saif S."/>
            <person name="Shea T."/>
            <person name="Sisk P."/>
            <person name="Stolte C."/>
            <person name="Sykes S."/>
            <person name="Wortman J."/>
            <person name="Nusbaum C."/>
            <person name="Birren B."/>
        </authorList>
    </citation>
    <scope>NUCLEOTIDE SEQUENCE [LARGE SCALE GENOMIC DNA]</scope>
    <source>
        <strain evidence="3 4">F0438</strain>
    </source>
</reference>
<keyword evidence="4" id="KW-1185">Reference proteome</keyword>
<dbReference type="Pfam" id="PF01551">
    <property type="entry name" value="Peptidase_M23"/>
    <property type="match status" value="1"/>
</dbReference>